<feature type="signal peptide" evidence="2">
    <location>
        <begin position="1"/>
        <end position="21"/>
    </location>
</feature>
<name>A0A2L2TH34_9HYPO</name>
<keyword evidence="5" id="KW-1185">Reference proteome</keyword>
<dbReference type="Pfam" id="PF02018">
    <property type="entry name" value="CBM_4_9"/>
    <property type="match status" value="1"/>
</dbReference>
<dbReference type="GO" id="GO:0016798">
    <property type="term" value="F:hydrolase activity, acting on glycosyl bonds"/>
    <property type="evidence" value="ECO:0007669"/>
    <property type="project" value="InterPro"/>
</dbReference>
<dbReference type="KEGG" id="fvn:FVRRES_10359"/>
<evidence type="ECO:0000313" key="4">
    <source>
        <dbReference type="EMBL" id="CEI70282.1"/>
    </source>
</evidence>
<reference evidence="5" key="1">
    <citation type="submission" date="2014-10" db="EMBL/GenBank/DDBJ databases">
        <authorList>
            <person name="King R."/>
        </authorList>
    </citation>
    <scope>NUCLEOTIDE SEQUENCE [LARGE SCALE GENOMIC DNA]</scope>
    <source>
        <strain evidence="5">A3/5</strain>
    </source>
</reference>
<evidence type="ECO:0000256" key="1">
    <source>
        <dbReference type="ARBA" id="ARBA00022801"/>
    </source>
</evidence>
<protein>
    <recommendedName>
        <fullName evidence="3">CBM-cenC domain-containing protein</fullName>
    </recommendedName>
</protein>
<evidence type="ECO:0000259" key="3">
    <source>
        <dbReference type="Pfam" id="PF02018"/>
    </source>
</evidence>
<dbReference type="GeneID" id="37261997"/>
<dbReference type="STRING" id="56646.A0A2L2TH34"/>
<dbReference type="OrthoDB" id="5106681at2759"/>
<proteinExistence type="predicted"/>
<evidence type="ECO:0000256" key="2">
    <source>
        <dbReference type="SAM" id="SignalP"/>
    </source>
</evidence>
<keyword evidence="2" id="KW-0732">Signal</keyword>
<dbReference type="RefSeq" id="XP_025593996.1">
    <property type="nucleotide sequence ID" value="XM_025725393.1"/>
</dbReference>
<keyword evidence="1" id="KW-0378">Hydrolase</keyword>
<organism evidence="4 5">
    <name type="scientific">Fusarium venenatum</name>
    <dbReference type="NCBI Taxonomy" id="56646"/>
    <lineage>
        <taxon>Eukaryota</taxon>
        <taxon>Fungi</taxon>
        <taxon>Dikarya</taxon>
        <taxon>Ascomycota</taxon>
        <taxon>Pezizomycotina</taxon>
        <taxon>Sordariomycetes</taxon>
        <taxon>Hypocreomycetidae</taxon>
        <taxon>Hypocreales</taxon>
        <taxon>Nectriaceae</taxon>
        <taxon>Fusarium</taxon>
    </lineage>
</organism>
<feature type="chain" id="PRO_5014941095" description="CBM-cenC domain-containing protein" evidence="2">
    <location>
        <begin position="22"/>
        <end position="283"/>
    </location>
</feature>
<accession>A0A2L2TH34</accession>
<dbReference type="InterPro" id="IPR003305">
    <property type="entry name" value="CenC_carb-bd"/>
</dbReference>
<feature type="domain" description="CBM-cenC" evidence="3">
    <location>
        <begin position="135"/>
        <end position="252"/>
    </location>
</feature>
<dbReference type="Proteomes" id="UP000245910">
    <property type="component" value="Chromosome III"/>
</dbReference>
<dbReference type="EMBL" id="LN649231">
    <property type="protein sequence ID" value="CEI70282.1"/>
    <property type="molecule type" value="Genomic_DNA"/>
</dbReference>
<sequence length="283" mass="29916">MIAKTFVIAFIAASFIAGSQASPCKASSKTTDILTTVGLTTAEIAVLTTEVSSVEDITLTISQTETSTEPSAISEVTPIAVTTTALSSSIIESSIETSTVPEDITTTAVPTTTAEGTTTAEATTTTEVAVVTSFLTNGGFDDKKDTTQPWRNLNSEFVDFTIDNNIKHDERNSARLSFKSAVSGYIAQRLGAPITAGIPYSISAWVRPGTGCTRATLACNSEYATVEVQGFDLASTINQWKQFSITCTWTQDEINDGGLDLIFAFTCGEGSDGWVDTIAFSES</sequence>
<dbReference type="AlphaFoldDB" id="A0A2L2TH34"/>
<evidence type="ECO:0000313" key="5">
    <source>
        <dbReference type="Proteomes" id="UP000245910"/>
    </source>
</evidence>
<dbReference type="Gene3D" id="2.60.120.260">
    <property type="entry name" value="Galactose-binding domain-like"/>
    <property type="match status" value="1"/>
</dbReference>